<organism evidence="1 2">
    <name type="scientific">Pleuronectes platessa</name>
    <name type="common">European plaice</name>
    <dbReference type="NCBI Taxonomy" id="8262"/>
    <lineage>
        <taxon>Eukaryota</taxon>
        <taxon>Metazoa</taxon>
        <taxon>Chordata</taxon>
        <taxon>Craniata</taxon>
        <taxon>Vertebrata</taxon>
        <taxon>Euteleostomi</taxon>
        <taxon>Actinopterygii</taxon>
        <taxon>Neopterygii</taxon>
        <taxon>Teleostei</taxon>
        <taxon>Neoteleostei</taxon>
        <taxon>Acanthomorphata</taxon>
        <taxon>Carangaria</taxon>
        <taxon>Pleuronectiformes</taxon>
        <taxon>Pleuronectoidei</taxon>
        <taxon>Pleuronectidae</taxon>
        <taxon>Pleuronectes</taxon>
    </lineage>
</organism>
<proteinExistence type="predicted"/>
<accession>A0A9N7UGS2</accession>
<reference evidence="1" key="1">
    <citation type="submission" date="2020-03" db="EMBL/GenBank/DDBJ databases">
        <authorList>
            <person name="Weist P."/>
        </authorList>
    </citation>
    <scope>NUCLEOTIDE SEQUENCE</scope>
</reference>
<sequence>MQRVLSVAFFFCRSANPLFRRGPGVAAGPTHFVPDLQTQLCITPTLHLHSALLLSVRRALVSRSRSDVSHDLTNQLPPLLCNCAHKPSHIKRHTHSVHVEI</sequence>
<dbReference type="AlphaFoldDB" id="A0A9N7UGS2"/>
<evidence type="ECO:0000313" key="1">
    <source>
        <dbReference type="EMBL" id="CAB1430641.1"/>
    </source>
</evidence>
<evidence type="ECO:0000313" key="2">
    <source>
        <dbReference type="Proteomes" id="UP001153269"/>
    </source>
</evidence>
<dbReference type="Proteomes" id="UP001153269">
    <property type="component" value="Unassembled WGS sequence"/>
</dbReference>
<name>A0A9N7UGS2_PLEPL</name>
<keyword evidence="2" id="KW-1185">Reference proteome</keyword>
<comment type="caution">
    <text evidence="1">The sequence shown here is derived from an EMBL/GenBank/DDBJ whole genome shotgun (WGS) entry which is preliminary data.</text>
</comment>
<protein>
    <submittedName>
        <fullName evidence="1">Uncharacterized protein</fullName>
    </submittedName>
</protein>
<dbReference type="EMBL" id="CADEAL010001255">
    <property type="protein sequence ID" value="CAB1430641.1"/>
    <property type="molecule type" value="Genomic_DNA"/>
</dbReference>
<gene>
    <name evidence="1" type="ORF">PLEPLA_LOCUS18623</name>
</gene>